<dbReference type="EMBL" id="MN740972">
    <property type="protein sequence ID" value="QHU20750.1"/>
    <property type="molecule type" value="Genomic_DNA"/>
</dbReference>
<keyword evidence="1" id="KW-0472">Membrane</keyword>
<proteinExistence type="predicted"/>
<accession>A0A6C0KVN7</accession>
<evidence type="ECO:0000256" key="1">
    <source>
        <dbReference type="SAM" id="Phobius"/>
    </source>
</evidence>
<organism evidence="2">
    <name type="scientific">viral metagenome</name>
    <dbReference type="NCBI Taxonomy" id="1070528"/>
    <lineage>
        <taxon>unclassified sequences</taxon>
        <taxon>metagenomes</taxon>
        <taxon>organismal metagenomes</taxon>
    </lineage>
</organism>
<sequence length="537" mass="60616">MEAKWPFFLLTFVLLICLGFTIAGLERTTVMGNWAMRRCELPIMAAAGFFKPDSDPRSKTEYATENFEFCMKQIIDTFLDVLMKPVNALFGQHLNVADAAVGALTMIRQVAQKLYTAFSEYVGQFFGKFNSAIFEMSRIVQYIRMAVNRASAMAVSMIYSALSVFRGMINAIQVVIRVVLIICGIMLAIIIILWFILFPVIPIILGTLVAVISVVMAMAGILGNELASDAESKRGGFCFAIGSKIIVKNEDGKEAFIPVEQIQLGQELGHNAGKITAIIKMDGSGIPMYNLNGIYVSGTHLVKGEDGVWRSVAEDSRAIKTVLISPILYCFNTSSNNIPILTKDNGCILFRDWEEIGNEDETGQYEWNEMIMIMLNTFRYCPKRRYWTGSEDLDWKKDIKAECEVALVAKDVLVKTLRGFVPIRSIRLLQDGILDMNGKPHKVRGLVYGTVEDAHDNKKWISECYEFENAQWRKKPSSVIKGNDVIEGMSLITESGEFVIWDEIQQKERFLRDFTEVGYDEIHKTYAFVEARLRIIE</sequence>
<protein>
    <submittedName>
        <fullName evidence="2">Uncharacterized protein</fullName>
    </submittedName>
</protein>
<feature type="transmembrane region" description="Helical" evidence="1">
    <location>
        <begin position="203"/>
        <end position="224"/>
    </location>
</feature>
<keyword evidence="1" id="KW-0812">Transmembrane</keyword>
<name>A0A6C0KVN7_9ZZZZ</name>
<keyword evidence="1" id="KW-1133">Transmembrane helix</keyword>
<dbReference type="AlphaFoldDB" id="A0A6C0KVN7"/>
<reference evidence="2" key="1">
    <citation type="journal article" date="2020" name="Nature">
        <title>Giant virus diversity and host interactions through global metagenomics.</title>
        <authorList>
            <person name="Schulz F."/>
            <person name="Roux S."/>
            <person name="Paez-Espino D."/>
            <person name="Jungbluth S."/>
            <person name="Walsh D.A."/>
            <person name="Denef V.J."/>
            <person name="McMahon K.D."/>
            <person name="Konstantinidis K.T."/>
            <person name="Eloe-Fadrosh E.A."/>
            <person name="Kyrpides N.C."/>
            <person name="Woyke T."/>
        </authorList>
    </citation>
    <scope>NUCLEOTIDE SEQUENCE</scope>
    <source>
        <strain evidence="2">GVMAG-S-3300013093-109</strain>
    </source>
</reference>
<evidence type="ECO:0000313" key="2">
    <source>
        <dbReference type="EMBL" id="QHU20750.1"/>
    </source>
</evidence>
<feature type="transmembrane region" description="Helical" evidence="1">
    <location>
        <begin position="174"/>
        <end position="197"/>
    </location>
</feature>
<feature type="transmembrane region" description="Helical" evidence="1">
    <location>
        <begin position="142"/>
        <end position="162"/>
    </location>
</feature>